<evidence type="ECO:0000313" key="2">
    <source>
        <dbReference type="EMBL" id="KAF6821170.1"/>
    </source>
</evidence>
<feature type="compositionally biased region" description="Basic and acidic residues" evidence="1">
    <location>
        <begin position="7"/>
        <end position="22"/>
    </location>
</feature>
<organism evidence="2 3">
    <name type="scientific">Colletotrichum musicola</name>
    <dbReference type="NCBI Taxonomy" id="2175873"/>
    <lineage>
        <taxon>Eukaryota</taxon>
        <taxon>Fungi</taxon>
        <taxon>Dikarya</taxon>
        <taxon>Ascomycota</taxon>
        <taxon>Pezizomycotina</taxon>
        <taxon>Sordariomycetes</taxon>
        <taxon>Hypocreomycetidae</taxon>
        <taxon>Glomerellales</taxon>
        <taxon>Glomerellaceae</taxon>
        <taxon>Colletotrichum</taxon>
        <taxon>Colletotrichum orchidearum species complex</taxon>
    </lineage>
</organism>
<protein>
    <submittedName>
        <fullName evidence="2">Uncharacterized protein</fullName>
    </submittedName>
</protein>
<name>A0A8H6JXX5_9PEZI</name>
<evidence type="ECO:0000313" key="3">
    <source>
        <dbReference type="Proteomes" id="UP000639643"/>
    </source>
</evidence>
<feature type="region of interest" description="Disordered" evidence="1">
    <location>
        <begin position="1"/>
        <end position="22"/>
    </location>
</feature>
<feature type="non-terminal residue" evidence="2">
    <location>
        <position position="1"/>
    </location>
</feature>
<evidence type="ECO:0000256" key="1">
    <source>
        <dbReference type="SAM" id="MobiDB-lite"/>
    </source>
</evidence>
<keyword evidence="3" id="KW-1185">Reference proteome</keyword>
<comment type="caution">
    <text evidence="2">The sequence shown here is derived from an EMBL/GenBank/DDBJ whole genome shotgun (WGS) entry which is preliminary data.</text>
</comment>
<proteinExistence type="predicted"/>
<dbReference type="Proteomes" id="UP000639643">
    <property type="component" value="Unassembled WGS sequence"/>
</dbReference>
<accession>A0A8H6JXX5</accession>
<sequence>GGVIGDPARDEAEKTTAKHLEA</sequence>
<reference evidence="2" key="1">
    <citation type="journal article" date="2020" name="Phytopathology">
        <title>Genome Sequence Resources of Colletotrichum truncatum, C. plurivorum, C. musicola, and C. sojae: Four Species Pathogenic to Soybean (Glycine max).</title>
        <authorList>
            <person name="Rogerio F."/>
            <person name="Boufleur T.R."/>
            <person name="Ciampi-Guillardi M."/>
            <person name="Sukno S.A."/>
            <person name="Thon M.R."/>
            <person name="Massola Junior N.S."/>
            <person name="Baroncelli R."/>
        </authorList>
    </citation>
    <scope>NUCLEOTIDE SEQUENCE</scope>
    <source>
        <strain evidence="2">LFN0074</strain>
    </source>
</reference>
<gene>
    <name evidence="2" type="ORF">CMUS01_11419</name>
</gene>
<dbReference type="AlphaFoldDB" id="A0A8H6JXX5"/>
<dbReference type="EMBL" id="WIGM01000580">
    <property type="protein sequence ID" value="KAF6821170.1"/>
    <property type="molecule type" value="Genomic_DNA"/>
</dbReference>